<proteinExistence type="predicted"/>
<dbReference type="Pfam" id="PF13202">
    <property type="entry name" value="EF-hand_5"/>
    <property type="match status" value="1"/>
</dbReference>
<evidence type="ECO:0000313" key="4">
    <source>
        <dbReference type="EMBL" id="CAF4288392.1"/>
    </source>
</evidence>
<dbReference type="SUPFAM" id="SSF47473">
    <property type="entry name" value="EF-hand"/>
    <property type="match status" value="1"/>
</dbReference>
<evidence type="ECO:0000256" key="2">
    <source>
        <dbReference type="SAM" id="MobiDB-lite"/>
    </source>
</evidence>
<keyword evidence="1" id="KW-0106">Calcium</keyword>
<feature type="non-terminal residue" evidence="4">
    <location>
        <position position="1"/>
    </location>
</feature>
<dbReference type="AlphaFoldDB" id="A0A820H313"/>
<dbReference type="InterPro" id="IPR018247">
    <property type="entry name" value="EF_Hand_1_Ca_BS"/>
</dbReference>
<dbReference type="PROSITE" id="PS00018">
    <property type="entry name" value="EF_HAND_1"/>
    <property type="match status" value="1"/>
</dbReference>
<dbReference type="InterPro" id="IPR011992">
    <property type="entry name" value="EF-hand-dom_pair"/>
</dbReference>
<evidence type="ECO:0000313" key="5">
    <source>
        <dbReference type="EMBL" id="CAF5011106.1"/>
    </source>
</evidence>
<feature type="compositionally biased region" description="Gly residues" evidence="2">
    <location>
        <begin position="50"/>
        <end position="60"/>
    </location>
</feature>
<evidence type="ECO:0000256" key="1">
    <source>
        <dbReference type="ARBA" id="ARBA00022837"/>
    </source>
</evidence>
<keyword evidence="6" id="KW-1185">Reference proteome</keyword>
<evidence type="ECO:0000313" key="6">
    <source>
        <dbReference type="Proteomes" id="UP000663866"/>
    </source>
</evidence>
<dbReference type="EMBL" id="CAJOBH010210981">
    <property type="protein sequence ID" value="CAF5011106.1"/>
    <property type="molecule type" value="Genomic_DNA"/>
</dbReference>
<feature type="compositionally biased region" description="Low complexity" evidence="2">
    <location>
        <begin position="39"/>
        <end position="49"/>
    </location>
</feature>
<dbReference type="GO" id="GO:0005509">
    <property type="term" value="F:calcium ion binding"/>
    <property type="evidence" value="ECO:0007669"/>
    <property type="project" value="InterPro"/>
</dbReference>
<dbReference type="EMBL" id="CAJOBG010012317">
    <property type="protein sequence ID" value="CAF4288392.1"/>
    <property type="molecule type" value="Genomic_DNA"/>
</dbReference>
<comment type="caution">
    <text evidence="4">The sequence shown here is derived from an EMBL/GenBank/DDBJ whole genome shotgun (WGS) entry which is preliminary data.</text>
</comment>
<feature type="compositionally biased region" description="Low complexity" evidence="2">
    <location>
        <begin position="61"/>
        <end position="70"/>
    </location>
</feature>
<gene>
    <name evidence="5" type="ORF">BYL167_LOCUS55697</name>
    <name evidence="4" type="ORF">OVN521_LOCUS30828</name>
</gene>
<evidence type="ECO:0000259" key="3">
    <source>
        <dbReference type="PROSITE" id="PS50222"/>
    </source>
</evidence>
<dbReference type="Proteomes" id="UP000681967">
    <property type="component" value="Unassembled WGS sequence"/>
</dbReference>
<dbReference type="Proteomes" id="UP000663866">
    <property type="component" value="Unassembled WGS sequence"/>
</dbReference>
<dbReference type="PROSITE" id="PS50222">
    <property type="entry name" value="EF_HAND_2"/>
    <property type="match status" value="1"/>
</dbReference>
<sequence length="70" mass="6947">MSFDVARAIFNQIDANKDGSIDQSELNQWMSGAGGGFSSGSSYESSQSSGGYGAGAGSAGGAYESSSSYG</sequence>
<reference evidence="4" key="1">
    <citation type="submission" date="2021-02" db="EMBL/GenBank/DDBJ databases">
        <authorList>
            <person name="Nowell W R."/>
        </authorList>
    </citation>
    <scope>NUCLEOTIDE SEQUENCE</scope>
</reference>
<name>A0A820H313_9BILA</name>
<dbReference type="InterPro" id="IPR002048">
    <property type="entry name" value="EF_hand_dom"/>
</dbReference>
<accession>A0A820H313</accession>
<feature type="region of interest" description="Disordered" evidence="2">
    <location>
        <begin position="36"/>
        <end position="70"/>
    </location>
</feature>
<protein>
    <recommendedName>
        <fullName evidence="3">EF-hand domain-containing protein</fullName>
    </recommendedName>
</protein>
<dbReference type="Gene3D" id="1.10.238.10">
    <property type="entry name" value="EF-hand"/>
    <property type="match status" value="1"/>
</dbReference>
<organism evidence="4 6">
    <name type="scientific">Rotaria magnacalcarata</name>
    <dbReference type="NCBI Taxonomy" id="392030"/>
    <lineage>
        <taxon>Eukaryota</taxon>
        <taxon>Metazoa</taxon>
        <taxon>Spiralia</taxon>
        <taxon>Gnathifera</taxon>
        <taxon>Rotifera</taxon>
        <taxon>Eurotatoria</taxon>
        <taxon>Bdelloidea</taxon>
        <taxon>Philodinida</taxon>
        <taxon>Philodinidae</taxon>
        <taxon>Rotaria</taxon>
    </lineage>
</organism>
<feature type="domain" description="EF-hand" evidence="3">
    <location>
        <begin position="1"/>
        <end position="36"/>
    </location>
</feature>
<feature type="non-terminal residue" evidence="4">
    <location>
        <position position="70"/>
    </location>
</feature>